<evidence type="ECO:0000313" key="1">
    <source>
        <dbReference type="EMBL" id="CRK98665.1"/>
    </source>
</evidence>
<gene>
    <name evidence="1" type="ORF">CLUMA_CG012282</name>
</gene>
<dbReference type="EMBL" id="CVRI01000048">
    <property type="protein sequence ID" value="CRK98665.1"/>
    <property type="molecule type" value="Genomic_DNA"/>
</dbReference>
<keyword evidence="2" id="KW-1185">Reference proteome</keyword>
<proteinExistence type="predicted"/>
<sequence length="90" mass="10836">MDENELKGKRRRRLRKLSSSLHPWFPHEYNKYLSPFRKLLFTTSYGCSPSTDDEDEVKREYVYSKKELFHCDNCHCHPLLHFSALTDEVK</sequence>
<protein>
    <submittedName>
        <fullName evidence="1">CLUMA_CG012282, isoform A</fullName>
    </submittedName>
</protein>
<name>A0A1J1IJP1_9DIPT</name>
<dbReference type="AlphaFoldDB" id="A0A1J1IJP1"/>
<reference evidence="1 2" key="1">
    <citation type="submission" date="2015-04" db="EMBL/GenBank/DDBJ databases">
        <authorList>
            <person name="Syromyatnikov M.Y."/>
            <person name="Popov V.N."/>
        </authorList>
    </citation>
    <scope>NUCLEOTIDE SEQUENCE [LARGE SCALE GENOMIC DNA]</scope>
</reference>
<evidence type="ECO:0000313" key="2">
    <source>
        <dbReference type="Proteomes" id="UP000183832"/>
    </source>
</evidence>
<dbReference type="Proteomes" id="UP000183832">
    <property type="component" value="Unassembled WGS sequence"/>
</dbReference>
<organism evidence="1 2">
    <name type="scientific">Clunio marinus</name>
    <dbReference type="NCBI Taxonomy" id="568069"/>
    <lineage>
        <taxon>Eukaryota</taxon>
        <taxon>Metazoa</taxon>
        <taxon>Ecdysozoa</taxon>
        <taxon>Arthropoda</taxon>
        <taxon>Hexapoda</taxon>
        <taxon>Insecta</taxon>
        <taxon>Pterygota</taxon>
        <taxon>Neoptera</taxon>
        <taxon>Endopterygota</taxon>
        <taxon>Diptera</taxon>
        <taxon>Nematocera</taxon>
        <taxon>Chironomoidea</taxon>
        <taxon>Chironomidae</taxon>
        <taxon>Clunio</taxon>
    </lineage>
</organism>
<accession>A0A1J1IJP1</accession>